<proteinExistence type="predicted"/>
<name>A0A2P1CKZ0_9CAUD</name>
<evidence type="ECO:0008006" key="3">
    <source>
        <dbReference type="Google" id="ProtNLM"/>
    </source>
</evidence>
<evidence type="ECO:0000313" key="2">
    <source>
        <dbReference type="Proteomes" id="UP000241629"/>
    </source>
</evidence>
<organism evidence="1 2">
    <name type="scientific">Pantoea phage vB_PagS_Vid5</name>
    <dbReference type="NCBI Taxonomy" id="2099652"/>
    <lineage>
        <taxon>Viruses</taxon>
        <taxon>Duplodnaviria</taxon>
        <taxon>Heunggongvirae</taxon>
        <taxon>Uroviricota</taxon>
        <taxon>Caudoviricetes</taxon>
        <taxon>Vidquintavirus</taxon>
        <taxon>Vidquintavirus Vid5</taxon>
    </lineage>
</organism>
<dbReference type="EMBL" id="MG948468">
    <property type="protein sequence ID" value="AVJ51848.1"/>
    <property type="molecule type" value="Genomic_DNA"/>
</dbReference>
<sequence>MITHVQQKTINSCVSACLAMLSGKDFDVIYDTFHESYMANVSGRSISSALRQFGIDFRVLTSEENMDLLHGKLYLATVPSCNGVATFHQVIIDCTGVRPVVLDPAKGTEFGSRGESRYYVWQKHSIDLEGQYKENEYPLFSWILDYEITPKEVQP</sequence>
<dbReference type="OrthoDB" id="10951at10239"/>
<protein>
    <recommendedName>
        <fullName evidence="3">Peptidase C39 domain-containing protein</fullName>
    </recommendedName>
</protein>
<reference evidence="1 2" key="1">
    <citation type="submission" date="2018-02" db="EMBL/GenBank/DDBJ databases">
        <title>Complete genome sequence of Pantoea phage vB_PagS_Vid5.</title>
        <authorList>
            <person name="Truncaite L."/>
            <person name="Simoliunas E."/>
            <person name="Meskys R."/>
        </authorList>
    </citation>
    <scope>NUCLEOTIDE SEQUENCE [LARGE SCALE GENOMIC DNA]</scope>
</reference>
<dbReference type="Proteomes" id="UP000241629">
    <property type="component" value="Segment"/>
</dbReference>
<gene>
    <name evidence="1" type="ORF">Vid5_gp93</name>
</gene>
<evidence type="ECO:0000313" key="1">
    <source>
        <dbReference type="EMBL" id="AVJ51848.1"/>
    </source>
</evidence>
<accession>A0A2P1CKZ0</accession>
<keyword evidence="2" id="KW-1185">Reference proteome</keyword>